<dbReference type="OrthoDB" id="122579at2759"/>
<proteinExistence type="predicted"/>
<comment type="caution">
    <text evidence="1">The sequence shown here is derived from an EMBL/GenBank/DDBJ whole genome shotgun (WGS) entry which is preliminary data.</text>
</comment>
<organism evidence="1 2">
    <name type="scientific">Phytophthora megakarya</name>
    <dbReference type="NCBI Taxonomy" id="4795"/>
    <lineage>
        <taxon>Eukaryota</taxon>
        <taxon>Sar</taxon>
        <taxon>Stramenopiles</taxon>
        <taxon>Oomycota</taxon>
        <taxon>Peronosporomycetes</taxon>
        <taxon>Peronosporales</taxon>
        <taxon>Peronosporaceae</taxon>
        <taxon>Phytophthora</taxon>
    </lineage>
</organism>
<accession>A0A225VFE2</accession>
<dbReference type="SUPFAM" id="SSF50630">
    <property type="entry name" value="Acid proteases"/>
    <property type="match status" value="1"/>
</dbReference>
<dbReference type="Gene3D" id="2.40.70.10">
    <property type="entry name" value="Acid Proteases"/>
    <property type="match status" value="1"/>
</dbReference>
<dbReference type="InterPro" id="IPR021109">
    <property type="entry name" value="Peptidase_aspartic_dom_sf"/>
</dbReference>
<keyword evidence="2" id="KW-1185">Reference proteome</keyword>
<reference evidence="2" key="1">
    <citation type="submission" date="2017-03" db="EMBL/GenBank/DDBJ databases">
        <title>Phytopthora megakarya and P. palmivora, two closely related causual agents of cacao black pod achieved similar genome size and gene model numbers by different mechanisms.</title>
        <authorList>
            <person name="Ali S."/>
            <person name="Shao J."/>
            <person name="Larry D.J."/>
            <person name="Kronmiller B."/>
            <person name="Shen D."/>
            <person name="Strem M.D."/>
            <person name="Melnick R.L."/>
            <person name="Guiltinan M.J."/>
            <person name="Tyler B.M."/>
            <person name="Meinhardt L.W."/>
            <person name="Bailey B.A."/>
        </authorList>
    </citation>
    <scope>NUCLEOTIDE SEQUENCE [LARGE SCALE GENOMIC DNA]</scope>
    <source>
        <strain evidence="2">zdho120</strain>
    </source>
</reference>
<evidence type="ECO:0000313" key="1">
    <source>
        <dbReference type="EMBL" id="OWZ03639.1"/>
    </source>
</evidence>
<feature type="non-terminal residue" evidence="1">
    <location>
        <position position="1"/>
    </location>
</feature>
<name>A0A225VFE2_9STRA</name>
<protein>
    <submittedName>
        <fullName evidence="1">Uncharacterized protein</fullName>
    </submittedName>
</protein>
<gene>
    <name evidence="1" type="ORF">PHMEG_00024588</name>
</gene>
<dbReference type="EMBL" id="NBNE01005402">
    <property type="protein sequence ID" value="OWZ03639.1"/>
    <property type="molecule type" value="Genomic_DNA"/>
</dbReference>
<dbReference type="AlphaFoldDB" id="A0A225VFE2"/>
<dbReference type="Proteomes" id="UP000198211">
    <property type="component" value="Unassembled WGS sequence"/>
</dbReference>
<evidence type="ECO:0000313" key="2">
    <source>
        <dbReference type="Proteomes" id="UP000198211"/>
    </source>
</evidence>
<sequence length="157" mass="17501">YVEGIGGFLLDVVRMWRFQFKTVFGETVYADPCILDGCMHDFLLGVDFLRQQGATMNFQRNELSYRDDDRKVIIPLHTTEGATNEVNGARVAAVRMTKRTAVASVEEAVAVPDGEVDIFVPSRRTGAVMLSATVTTVQNDKAYMPMVNSANGRFNYH</sequence>